<dbReference type="SUPFAM" id="SSF53474">
    <property type="entry name" value="alpha/beta-Hydrolases"/>
    <property type="match status" value="1"/>
</dbReference>
<dbReference type="InterPro" id="IPR008391">
    <property type="entry name" value="AXE1_dom"/>
</dbReference>
<dbReference type="EMBL" id="QSLJ01000001">
    <property type="protein sequence ID" value="RHF39146.1"/>
    <property type="molecule type" value="Genomic_DNA"/>
</dbReference>
<dbReference type="GO" id="GO:0052689">
    <property type="term" value="F:carboxylic ester hydrolase activity"/>
    <property type="evidence" value="ECO:0007669"/>
    <property type="project" value="UniProtKB-ARBA"/>
</dbReference>
<dbReference type="InterPro" id="IPR029058">
    <property type="entry name" value="AB_hydrolase_fold"/>
</dbReference>
<evidence type="ECO:0000313" key="4">
    <source>
        <dbReference type="EMBL" id="RHF39146.1"/>
    </source>
</evidence>
<comment type="caution">
    <text evidence="4">The sequence shown here is derived from an EMBL/GenBank/DDBJ whole genome shotgun (WGS) entry which is preliminary data.</text>
</comment>
<reference evidence="4 5" key="1">
    <citation type="submission" date="2018-08" db="EMBL/GenBank/DDBJ databases">
        <title>A genome reference for cultivated species of the human gut microbiota.</title>
        <authorList>
            <person name="Zou Y."/>
            <person name="Xue W."/>
            <person name="Luo G."/>
        </authorList>
    </citation>
    <scope>NUCLEOTIDE SEQUENCE [LARGE SCALE GENOMIC DNA]</scope>
    <source>
        <strain evidence="4 5">AM25-33</strain>
    </source>
</reference>
<dbReference type="AlphaFoldDB" id="A0A414NHC8"/>
<dbReference type="RefSeq" id="WP_118103858.1">
    <property type="nucleotide sequence ID" value="NZ_CABJEU010000001.1"/>
</dbReference>
<evidence type="ECO:0000256" key="1">
    <source>
        <dbReference type="ARBA" id="ARBA00008645"/>
    </source>
</evidence>
<dbReference type="PANTHER" id="PTHR22946:SF9">
    <property type="entry name" value="POLYKETIDE TRANSFERASE AF380"/>
    <property type="match status" value="1"/>
</dbReference>
<dbReference type="Pfam" id="PF05448">
    <property type="entry name" value="AXE1"/>
    <property type="match status" value="1"/>
</dbReference>
<keyword evidence="2" id="KW-0378">Hydrolase</keyword>
<dbReference type="PANTHER" id="PTHR22946">
    <property type="entry name" value="DIENELACTONE HYDROLASE DOMAIN-CONTAINING PROTEIN-RELATED"/>
    <property type="match status" value="1"/>
</dbReference>
<keyword evidence="5" id="KW-1185">Reference proteome</keyword>
<accession>A0A414NHC8</accession>
<organism evidence="4 5">
    <name type="scientific">Collinsella intestinalis</name>
    <dbReference type="NCBI Taxonomy" id="147207"/>
    <lineage>
        <taxon>Bacteria</taxon>
        <taxon>Bacillati</taxon>
        <taxon>Actinomycetota</taxon>
        <taxon>Coriobacteriia</taxon>
        <taxon>Coriobacteriales</taxon>
        <taxon>Coriobacteriaceae</taxon>
        <taxon>Collinsella</taxon>
    </lineage>
</organism>
<dbReference type="Proteomes" id="UP000283983">
    <property type="component" value="Unassembled WGS sequence"/>
</dbReference>
<proteinExistence type="inferred from homology"/>
<protein>
    <recommendedName>
        <fullName evidence="3">Acetyl xylan esterase domain-containing protein</fullName>
    </recommendedName>
</protein>
<evidence type="ECO:0000313" key="5">
    <source>
        <dbReference type="Proteomes" id="UP000283983"/>
    </source>
</evidence>
<dbReference type="InterPro" id="IPR050261">
    <property type="entry name" value="FrsA_esterase"/>
</dbReference>
<dbReference type="Gene3D" id="3.40.50.1820">
    <property type="entry name" value="alpha/beta hydrolase"/>
    <property type="match status" value="1"/>
</dbReference>
<feature type="domain" description="Acetyl xylan esterase" evidence="3">
    <location>
        <begin position="150"/>
        <end position="211"/>
    </location>
</feature>
<evidence type="ECO:0000259" key="3">
    <source>
        <dbReference type="Pfam" id="PF05448"/>
    </source>
</evidence>
<sequence>MLSTSNLKALIAPVAIDMPGTTSGRLAPLLAPPVDITVPEGAREQADCLLASAAVESVETHEVDFGNPCATYHQVELTLTDGFKVSARLIEPQGICRPRAEVPLVLMLHDAGRPVRGWHHMTRFAAIGCAVLALDGGEHASENAEAAFSSLIVPALALVRVGSELPGIDPARVYTWGEGLGGALALAVAAIMPDRIARCAACNPMPLDFTRGSSAVNLVAWAPRVQCAVLLGTGLRDEVAPTEACIGFAHRTGGDTQLIAYPEHAHERINEFENKVLSFLASE</sequence>
<evidence type="ECO:0000256" key="2">
    <source>
        <dbReference type="ARBA" id="ARBA00022801"/>
    </source>
</evidence>
<dbReference type="InParanoid" id="A0A414NHC8"/>
<name>A0A414NHC8_9ACTN</name>
<comment type="similarity">
    <text evidence="1">Belongs to the AB hydrolase superfamily.</text>
</comment>
<gene>
    <name evidence="4" type="ORF">DW682_05650</name>
</gene>